<name>A0ABQ9ID69_9NEOP</name>
<dbReference type="EMBL" id="JARBHB010000002">
    <property type="protein sequence ID" value="KAJ8894276.1"/>
    <property type="molecule type" value="Genomic_DNA"/>
</dbReference>
<comment type="caution">
    <text evidence="3">The sequence shown here is derived from an EMBL/GenBank/DDBJ whole genome shotgun (WGS) entry which is preliminary data.</text>
</comment>
<keyword evidence="2" id="KW-0812">Transmembrane</keyword>
<reference evidence="3 4" key="1">
    <citation type="submission" date="2023-02" db="EMBL/GenBank/DDBJ databases">
        <title>LHISI_Scaffold_Assembly.</title>
        <authorList>
            <person name="Stuart O.P."/>
            <person name="Cleave R."/>
            <person name="Magrath M.J.L."/>
            <person name="Mikheyev A.S."/>
        </authorList>
    </citation>
    <scope>NUCLEOTIDE SEQUENCE [LARGE SCALE GENOMIC DNA]</scope>
    <source>
        <strain evidence="3">Daus_M_001</strain>
        <tissue evidence="3">Leg muscle</tissue>
    </source>
</reference>
<dbReference type="Proteomes" id="UP001159363">
    <property type="component" value="Chromosome 2"/>
</dbReference>
<organism evidence="3 4">
    <name type="scientific">Dryococelus australis</name>
    <dbReference type="NCBI Taxonomy" id="614101"/>
    <lineage>
        <taxon>Eukaryota</taxon>
        <taxon>Metazoa</taxon>
        <taxon>Ecdysozoa</taxon>
        <taxon>Arthropoda</taxon>
        <taxon>Hexapoda</taxon>
        <taxon>Insecta</taxon>
        <taxon>Pterygota</taxon>
        <taxon>Neoptera</taxon>
        <taxon>Polyneoptera</taxon>
        <taxon>Phasmatodea</taxon>
        <taxon>Verophasmatodea</taxon>
        <taxon>Anareolatae</taxon>
        <taxon>Phasmatidae</taxon>
        <taxon>Eurycanthinae</taxon>
        <taxon>Dryococelus</taxon>
    </lineage>
</organism>
<proteinExistence type="predicted"/>
<keyword evidence="4" id="KW-1185">Reference proteome</keyword>
<keyword evidence="2" id="KW-0472">Membrane</keyword>
<evidence type="ECO:0000256" key="2">
    <source>
        <dbReference type="SAM" id="Phobius"/>
    </source>
</evidence>
<evidence type="ECO:0000313" key="4">
    <source>
        <dbReference type="Proteomes" id="UP001159363"/>
    </source>
</evidence>
<gene>
    <name evidence="3" type="ORF">PR048_006889</name>
</gene>
<feature type="transmembrane region" description="Helical" evidence="2">
    <location>
        <begin position="323"/>
        <end position="340"/>
    </location>
</feature>
<feature type="region of interest" description="Disordered" evidence="1">
    <location>
        <begin position="63"/>
        <end position="93"/>
    </location>
</feature>
<protein>
    <submittedName>
        <fullName evidence="3">Uncharacterized protein</fullName>
    </submittedName>
</protein>
<evidence type="ECO:0000313" key="3">
    <source>
        <dbReference type="EMBL" id="KAJ8894276.1"/>
    </source>
</evidence>
<keyword evidence="2" id="KW-1133">Transmembrane helix</keyword>
<sequence>MPAWECSQRQLTHLNVYTEKIPTLALSLPRDWYLSAHPIQSVTLFETTPSLLAIFLRGANSGQPMTEKGALPQGAPVSPQPATHDGRAATEPGSVPPVGSLLDFCKCSDDHAGLWGFLSGISRSPSPLRSSAAAFSPRFTFTGSRDLGVRSRPNLSAQLSPARPERKKFRESVQTVIRYARVSQIFALKAVHDKMPLCNVLFFSSGNPGATVTERLTCSLPAKANRGSLSCRVAPGFSHVGIVPDDAVGRRIFSGISSFPRPFIPAMLHTHINYPHRLSRRYPDLRLNRAQRMKVSSENLIKLITITLSYFLEMYVFQIFEGIAFLILAARTANAFVVFLRKTFNIHAVVSPSSVAYSSKR</sequence>
<evidence type="ECO:0000256" key="1">
    <source>
        <dbReference type="SAM" id="MobiDB-lite"/>
    </source>
</evidence>
<accession>A0ABQ9ID69</accession>